<keyword evidence="5" id="KW-1185">Reference proteome</keyword>
<dbReference type="EMBL" id="JAQQWK010000005">
    <property type="protein sequence ID" value="KAK8042219.1"/>
    <property type="molecule type" value="Genomic_DNA"/>
</dbReference>
<organism evidence="4 5">
    <name type="scientific">Apiospora rasikravindrae</name>
    <dbReference type="NCBI Taxonomy" id="990691"/>
    <lineage>
        <taxon>Eukaryota</taxon>
        <taxon>Fungi</taxon>
        <taxon>Dikarya</taxon>
        <taxon>Ascomycota</taxon>
        <taxon>Pezizomycotina</taxon>
        <taxon>Sordariomycetes</taxon>
        <taxon>Xylariomycetidae</taxon>
        <taxon>Amphisphaeriales</taxon>
        <taxon>Apiosporaceae</taxon>
        <taxon>Apiospora</taxon>
    </lineage>
</organism>
<comment type="subcellular location">
    <subcellularLocation>
        <location evidence="1">Nucleus</location>
    </subcellularLocation>
</comment>
<dbReference type="CDD" id="cd00067">
    <property type="entry name" value="GAL4"/>
    <property type="match status" value="1"/>
</dbReference>
<dbReference type="Gene3D" id="4.10.240.10">
    <property type="entry name" value="Zn(2)-C6 fungal-type DNA-binding domain"/>
    <property type="match status" value="1"/>
</dbReference>
<comment type="caution">
    <text evidence="4">The sequence shown here is derived from an EMBL/GenBank/DDBJ whole genome shotgun (WGS) entry which is preliminary data.</text>
</comment>
<dbReference type="InterPro" id="IPR036864">
    <property type="entry name" value="Zn2-C6_fun-type_DNA-bd_sf"/>
</dbReference>
<dbReference type="InterPro" id="IPR001138">
    <property type="entry name" value="Zn2Cys6_DnaBD"/>
</dbReference>
<dbReference type="InterPro" id="IPR021858">
    <property type="entry name" value="Fun_TF"/>
</dbReference>
<feature type="domain" description="Zn(2)-C6 fungal-type" evidence="3">
    <location>
        <begin position="9"/>
        <end position="37"/>
    </location>
</feature>
<keyword evidence="2" id="KW-0539">Nucleus</keyword>
<dbReference type="Pfam" id="PF11951">
    <property type="entry name" value="Fungal_trans_2"/>
    <property type="match status" value="1"/>
</dbReference>
<accession>A0ABR1T6K9</accession>
<dbReference type="PROSITE" id="PS00463">
    <property type="entry name" value="ZN2_CY6_FUNGAL_1"/>
    <property type="match status" value="1"/>
</dbReference>
<dbReference type="PANTHER" id="PTHR37534:SF49">
    <property type="entry name" value="LYSINE BIOSYNTHESIS REGULATORY PROTEIN LYS14"/>
    <property type="match status" value="1"/>
</dbReference>
<evidence type="ECO:0000313" key="5">
    <source>
        <dbReference type="Proteomes" id="UP001444661"/>
    </source>
</evidence>
<evidence type="ECO:0000313" key="4">
    <source>
        <dbReference type="EMBL" id="KAK8042219.1"/>
    </source>
</evidence>
<evidence type="ECO:0000259" key="3">
    <source>
        <dbReference type="PROSITE" id="PS50048"/>
    </source>
</evidence>
<dbReference type="Pfam" id="PF00172">
    <property type="entry name" value="Zn_clus"/>
    <property type="match status" value="1"/>
</dbReference>
<proteinExistence type="predicted"/>
<protein>
    <recommendedName>
        <fullName evidence="3">Zn(2)-C6 fungal-type domain-containing protein</fullName>
    </recommendedName>
</protein>
<dbReference type="Proteomes" id="UP001444661">
    <property type="component" value="Unassembled WGS sequence"/>
</dbReference>
<gene>
    <name evidence="4" type="ORF">PG993_006742</name>
</gene>
<sequence length="534" mass="60111">MASGRRAQGCWTCKQRKIGCDRGYPACNNCLRTGRECLGYGIRLAWPDQPDGRRRVNRMPDRVLHLSPASSEHYGKQFLNLTYADLARPGHGCAGESLAVVVQEPPTPRLKRFVPFVPNMHERDTHLMRYCEFSETLLVLPRDGAKKSGYPDEQRLSCMISTIDINNGFRVELLPMALGNSSEAAHGLHNAMLALAALRKRPLPPRSGVFLRAAYLWGTVEAFPYKIKALRSLSSSISAGSVGSTATQLATSMMLCVYSVFDETEGNWNMHLNGAKNMLNQLTITGGNQFRHCFLYTWFLYHEVLGCFSNPHLYGTHGPSSLQGGRDLGLDKSIIIGSLGCSIEVMEVISYVNGLRAAELRGDAAHYSAEEKTRKNEEWHRIEAKLATLEQTLDPDSTDKLSQSERTRILTTAELYRVAASLYLQRTTNSPQALEARSIYLTQAFQLLGNLSICTSPWPLFVIACESEADEQRIEILLNLDKMDRERHIGNYYVLREVIEVYWKQHDLQADSARQSQTKWWDIVDLNTAAPWFI</sequence>
<dbReference type="PROSITE" id="PS50048">
    <property type="entry name" value="ZN2_CY6_FUNGAL_2"/>
    <property type="match status" value="1"/>
</dbReference>
<dbReference type="SMART" id="SM00066">
    <property type="entry name" value="GAL4"/>
    <property type="match status" value="1"/>
</dbReference>
<dbReference type="PANTHER" id="PTHR37534">
    <property type="entry name" value="TRANSCRIPTIONAL ACTIVATOR PROTEIN UGA3"/>
    <property type="match status" value="1"/>
</dbReference>
<dbReference type="SUPFAM" id="SSF57701">
    <property type="entry name" value="Zn2/Cys6 DNA-binding domain"/>
    <property type="match status" value="1"/>
</dbReference>
<evidence type="ECO:0000256" key="1">
    <source>
        <dbReference type="ARBA" id="ARBA00004123"/>
    </source>
</evidence>
<name>A0ABR1T6K9_9PEZI</name>
<reference evidence="4 5" key="1">
    <citation type="submission" date="2023-01" db="EMBL/GenBank/DDBJ databases">
        <title>Analysis of 21 Apiospora genomes using comparative genomics revels a genus with tremendous synthesis potential of carbohydrate active enzymes and secondary metabolites.</title>
        <authorList>
            <person name="Sorensen T."/>
        </authorList>
    </citation>
    <scope>NUCLEOTIDE SEQUENCE [LARGE SCALE GENOMIC DNA]</scope>
    <source>
        <strain evidence="4 5">CBS 33761</strain>
    </source>
</reference>
<evidence type="ECO:0000256" key="2">
    <source>
        <dbReference type="ARBA" id="ARBA00023242"/>
    </source>
</evidence>